<dbReference type="Pfam" id="PF23948">
    <property type="entry name" value="ARM_5"/>
    <property type="match status" value="1"/>
</dbReference>
<dbReference type="InterPro" id="IPR016024">
    <property type="entry name" value="ARM-type_fold"/>
</dbReference>
<dbReference type="InterPro" id="IPR056251">
    <property type="entry name" value="Arm_rpt_dom"/>
</dbReference>
<comment type="caution">
    <text evidence="3">The sequence shown here is derived from an EMBL/GenBank/DDBJ whole genome shotgun (WGS) entry which is preliminary data.</text>
</comment>
<reference evidence="3" key="1">
    <citation type="journal article" date="2020" name="Fungal Divers.">
        <title>Resolving the Mortierellaceae phylogeny through synthesis of multi-gene phylogenetics and phylogenomics.</title>
        <authorList>
            <person name="Vandepol N."/>
            <person name="Liber J."/>
            <person name="Desiro A."/>
            <person name="Na H."/>
            <person name="Kennedy M."/>
            <person name="Barry K."/>
            <person name="Grigoriev I.V."/>
            <person name="Miller A.N."/>
            <person name="O'Donnell K."/>
            <person name="Stajich J.E."/>
            <person name="Bonito G."/>
        </authorList>
    </citation>
    <scope>NUCLEOTIDE SEQUENCE</scope>
    <source>
        <strain evidence="3">MES-2147</strain>
    </source>
</reference>
<dbReference type="PROSITE" id="PS00675">
    <property type="entry name" value="SIGMA54_INTERACT_1"/>
    <property type="match status" value="1"/>
</dbReference>
<sequence length="744" mass="83051">MVLCHDAESALSQAKSATKKYPIHPNDARGKALSKEISAAYIDLGKLLDGHGYRVEAQAILKKTEKWGGNAQQDPGRLAQYSSPNSIAHSNKNAPDSTAGASAENLSADRLKQPRDIVTISPTIFAVNVRLPVSEHKLPEADEHLTNTPQLAYCLNLLQYSQSPDETLDPAARNWLQAIENDTDEQDRLKTLVKDVIRAFKRDELKDAKAVTEVVYLTPVLEKDDFRYMLKELCSGIDQSILLDVHELEGLAQLIHGADPGYVEADDLVKILELLNTRLKGTHHQSPQHIYQLTMAVSRILDAMADTNVKDLDREKLHEPLSSYLNELKGSSDPYLVYQAAYAHQALLCVPDNETLWQGALRRTGKVIKGVSGLVSAVKALDLNQFIEGLGNIQQGFAGASEAFRTVKTAYDGITNLARSGQTFVECLKEGLGIDHKCAWYSALRGADALIREGELATFKKLVCEAPCRRDPAFQWGVCQRLGEIAANPMWDTETRRSAVRFLGEIYQNDTVWGQHTSVKQWILDILMQLASQPGNSLRFNSVHSTIAEVLLRELETSGDTRKQAIYRECREKGSALHPLTTASSELASPSLLNRVQNIPDVEGNLRLLRKQRLSEQVDAIYIPPQAKASLQATDDTRFPLMEKVKEFLSSDQKVFLLLGDSGAGKSTFDRALECDLWKTYKSKTGRIPLHINLPAIDRPEYDMIAKHLRKAEFTEPQIKEMKLHRNFILICDGYDESQLIHNL</sequence>
<keyword evidence="4" id="KW-1185">Reference proteome</keyword>
<proteinExistence type="predicted"/>
<accession>A0A9P6JH11</accession>
<dbReference type="Gene3D" id="3.40.50.300">
    <property type="entry name" value="P-loop containing nucleotide triphosphate hydrolases"/>
    <property type="match status" value="1"/>
</dbReference>
<dbReference type="AlphaFoldDB" id="A0A9P6JH11"/>
<dbReference type="OrthoDB" id="2422986at2759"/>
<feature type="compositionally biased region" description="Polar residues" evidence="1">
    <location>
        <begin position="80"/>
        <end position="100"/>
    </location>
</feature>
<organism evidence="3 4">
    <name type="scientific">Modicella reniformis</name>
    <dbReference type="NCBI Taxonomy" id="1440133"/>
    <lineage>
        <taxon>Eukaryota</taxon>
        <taxon>Fungi</taxon>
        <taxon>Fungi incertae sedis</taxon>
        <taxon>Mucoromycota</taxon>
        <taxon>Mortierellomycotina</taxon>
        <taxon>Mortierellomycetes</taxon>
        <taxon>Mortierellales</taxon>
        <taxon>Mortierellaceae</taxon>
        <taxon>Modicella</taxon>
    </lineage>
</organism>
<feature type="domain" description="Arm-like repeat" evidence="2">
    <location>
        <begin position="176"/>
        <end position="531"/>
    </location>
</feature>
<gene>
    <name evidence="3" type="ORF">BGZ65_008830</name>
</gene>
<evidence type="ECO:0000313" key="4">
    <source>
        <dbReference type="Proteomes" id="UP000749646"/>
    </source>
</evidence>
<evidence type="ECO:0000259" key="2">
    <source>
        <dbReference type="Pfam" id="PF23948"/>
    </source>
</evidence>
<dbReference type="EMBL" id="JAAAHW010004455">
    <property type="protein sequence ID" value="KAF9974257.1"/>
    <property type="molecule type" value="Genomic_DNA"/>
</dbReference>
<feature type="region of interest" description="Disordered" evidence="1">
    <location>
        <begin position="66"/>
        <end position="108"/>
    </location>
</feature>
<protein>
    <recommendedName>
        <fullName evidence="2">Arm-like repeat domain-containing protein</fullName>
    </recommendedName>
</protein>
<evidence type="ECO:0000313" key="3">
    <source>
        <dbReference type="EMBL" id="KAF9974257.1"/>
    </source>
</evidence>
<dbReference type="InterPro" id="IPR027417">
    <property type="entry name" value="P-loop_NTPase"/>
</dbReference>
<dbReference type="SUPFAM" id="SSF48371">
    <property type="entry name" value="ARM repeat"/>
    <property type="match status" value="1"/>
</dbReference>
<evidence type="ECO:0000256" key="1">
    <source>
        <dbReference type="SAM" id="MobiDB-lite"/>
    </source>
</evidence>
<dbReference type="Proteomes" id="UP000749646">
    <property type="component" value="Unassembled WGS sequence"/>
</dbReference>
<dbReference type="InterPro" id="IPR025662">
    <property type="entry name" value="Sigma_54_int_dom_ATP-bd_1"/>
</dbReference>
<name>A0A9P6JH11_9FUNG</name>
<feature type="non-terminal residue" evidence="3">
    <location>
        <position position="744"/>
    </location>
</feature>